<dbReference type="PRINTS" id="PR00134">
    <property type="entry name" value="GLHYDRLASE10"/>
</dbReference>
<dbReference type="SMART" id="SM00633">
    <property type="entry name" value="Glyco_10"/>
    <property type="match status" value="1"/>
</dbReference>
<keyword evidence="3" id="KW-0858">Xylan degradation</keyword>
<evidence type="ECO:0000256" key="1">
    <source>
        <dbReference type="ARBA" id="ARBA00000681"/>
    </source>
</evidence>
<dbReference type="InterPro" id="IPR001000">
    <property type="entry name" value="GH10_dom"/>
</dbReference>
<dbReference type="GO" id="GO:0045493">
    <property type="term" value="P:xylan catabolic process"/>
    <property type="evidence" value="ECO:0007669"/>
    <property type="project" value="UniProtKB-KW"/>
</dbReference>
<evidence type="ECO:0000313" key="12">
    <source>
        <dbReference type="Proteomes" id="UP000662314"/>
    </source>
</evidence>
<evidence type="ECO:0000256" key="4">
    <source>
        <dbReference type="ARBA" id="ARBA00022729"/>
    </source>
</evidence>
<evidence type="ECO:0000256" key="8">
    <source>
        <dbReference type="ARBA" id="ARBA00023326"/>
    </source>
</evidence>
<organism evidence="11 12">
    <name type="scientific">Dendronalium phyllosphericum CENA369</name>
    <dbReference type="NCBI Taxonomy" id="1725256"/>
    <lineage>
        <taxon>Bacteria</taxon>
        <taxon>Bacillati</taxon>
        <taxon>Cyanobacteriota</taxon>
        <taxon>Cyanophyceae</taxon>
        <taxon>Nostocales</taxon>
        <taxon>Nostocaceae</taxon>
        <taxon>Dendronalium</taxon>
        <taxon>Dendronalium phyllosphericum</taxon>
    </lineage>
</organism>
<gene>
    <name evidence="11" type="ORF">I8752_08185</name>
</gene>
<dbReference type="EC" id="3.2.1.8" evidence="9"/>
<dbReference type="PROSITE" id="PS51257">
    <property type="entry name" value="PROKAR_LIPOPROTEIN"/>
    <property type="match status" value="1"/>
</dbReference>
<dbReference type="PROSITE" id="PS51760">
    <property type="entry name" value="GH10_2"/>
    <property type="match status" value="1"/>
</dbReference>
<dbReference type="RefSeq" id="WP_214431821.1">
    <property type="nucleotide sequence ID" value="NZ_CAWPUQ010000117.1"/>
</dbReference>
<dbReference type="EMBL" id="JAECZA010000022">
    <property type="protein sequence ID" value="MBH8572998.1"/>
    <property type="molecule type" value="Genomic_DNA"/>
</dbReference>
<dbReference type="InterPro" id="IPR017853">
    <property type="entry name" value="GH"/>
</dbReference>
<dbReference type="Proteomes" id="UP000662314">
    <property type="component" value="Unassembled WGS sequence"/>
</dbReference>
<comment type="catalytic activity">
    <reaction evidence="1 9">
        <text>Endohydrolysis of (1-&gt;4)-beta-D-xylosidic linkages in xylans.</text>
        <dbReference type="EC" id="3.2.1.8"/>
    </reaction>
</comment>
<keyword evidence="5 9" id="KW-0378">Hydrolase</keyword>
<evidence type="ECO:0000259" key="10">
    <source>
        <dbReference type="PROSITE" id="PS51760"/>
    </source>
</evidence>
<evidence type="ECO:0000256" key="3">
    <source>
        <dbReference type="ARBA" id="ARBA00022651"/>
    </source>
</evidence>
<keyword evidence="12" id="KW-1185">Reference proteome</keyword>
<keyword evidence="6 9" id="KW-0119">Carbohydrate metabolism</keyword>
<keyword evidence="7 9" id="KW-0326">Glycosidase</keyword>
<dbReference type="AlphaFoldDB" id="A0A8J7LEG0"/>
<dbReference type="Gene3D" id="3.20.20.80">
    <property type="entry name" value="Glycosidases"/>
    <property type="match status" value="1"/>
</dbReference>
<sequence length="390" mass="44635">MKTYRRKFLKRAGYTTLSSLLMMGCFQKEKEKDNHSMDAAMANYKNINTSSPLRQLAATKGKLYGTAISSEFLQKEPDYAKLIARECSIVTPNGELKWNATEPQPGNFTFELADAIADFCQKHNIALHGHTLFWHIGNPDWVSYPPTLKILERHVKGVMGHYRNSPVLKSWDIANEIIADSEQETDNPYGLRKGVKPELIRDLFLIAASVDSSKEFYLNDFAIEGATWKSAHFLKMVEYLKNSGVKIDRAGIQSHLWFSTNYPFDEKGFSNVLKRLKDLEVKPVITELDIIIDTPLPNSIQKLDRMVANSYKQYLDLCFAAGVDTVITWGLSDRHTWIRHPDWMPKKFKDNPAFHKFLRPLPFDENLQPKLARNAIAQALQQATPSVRRK</sequence>
<evidence type="ECO:0000256" key="9">
    <source>
        <dbReference type="RuleBase" id="RU361174"/>
    </source>
</evidence>
<dbReference type="GO" id="GO:0031176">
    <property type="term" value="F:endo-1,4-beta-xylanase activity"/>
    <property type="evidence" value="ECO:0007669"/>
    <property type="project" value="UniProtKB-EC"/>
</dbReference>
<evidence type="ECO:0000256" key="6">
    <source>
        <dbReference type="ARBA" id="ARBA00023277"/>
    </source>
</evidence>
<evidence type="ECO:0000256" key="2">
    <source>
        <dbReference type="ARBA" id="ARBA00007495"/>
    </source>
</evidence>
<reference evidence="11 12" key="1">
    <citation type="journal article" date="2021" name="Int. J. Syst. Evol. Microbiol.">
        <title>Amazonocrinis nigriterrae gen. nov., sp. nov., Atlanticothrix silvestris gen. nov., sp. nov. and Dendronalium phyllosphericum gen. nov., sp. nov., nostocacean cyanobacteria from Brazilian environments.</title>
        <authorList>
            <person name="Alvarenga D.O."/>
            <person name="Andreote A.P.D."/>
            <person name="Branco L.H.Z."/>
            <person name="Delbaje E."/>
            <person name="Cruz R.B."/>
            <person name="Varani A.M."/>
            <person name="Fiore M.F."/>
        </authorList>
    </citation>
    <scope>NUCLEOTIDE SEQUENCE [LARGE SCALE GENOMIC DNA]</scope>
    <source>
        <strain evidence="11 12">CENA369</strain>
    </source>
</reference>
<dbReference type="PANTHER" id="PTHR31490:SF88">
    <property type="entry name" value="BETA-XYLANASE"/>
    <property type="match status" value="1"/>
</dbReference>
<comment type="similarity">
    <text evidence="2 9">Belongs to the glycosyl hydrolase 10 (cellulase F) family.</text>
</comment>
<feature type="domain" description="GH10" evidence="10">
    <location>
        <begin position="57"/>
        <end position="379"/>
    </location>
</feature>
<evidence type="ECO:0000256" key="5">
    <source>
        <dbReference type="ARBA" id="ARBA00022801"/>
    </source>
</evidence>
<keyword evidence="4" id="KW-0732">Signal</keyword>
<name>A0A8J7LEG0_9NOST</name>
<keyword evidence="8 9" id="KW-0624">Polysaccharide degradation</keyword>
<accession>A0A8J7LEG0</accession>
<evidence type="ECO:0000256" key="7">
    <source>
        <dbReference type="ARBA" id="ARBA00023295"/>
    </source>
</evidence>
<dbReference type="SUPFAM" id="SSF51445">
    <property type="entry name" value="(Trans)glycosidases"/>
    <property type="match status" value="1"/>
</dbReference>
<dbReference type="Pfam" id="PF00331">
    <property type="entry name" value="Glyco_hydro_10"/>
    <property type="match status" value="1"/>
</dbReference>
<evidence type="ECO:0000313" key="11">
    <source>
        <dbReference type="EMBL" id="MBH8572998.1"/>
    </source>
</evidence>
<dbReference type="InterPro" id="IPR044846">
    <property type="entry name" value="GH10"/>
</dbReference>
<comment type="caution">
    <text evidence="11">The sequence shown here is derived from an EMBL/GenBank/DDBJ whole genome shotgun (WGS) entry which is preliminary data.</text>
</comment>
<protein>
    <recommendedName>
        <fullName evidence="9">Beta-xylanase</fullName>
        <ecNumber evidence="9">3.2.1.8</ecNumber>
    </recommendedName>
</protein>
<proteinExistence type="inferred from homology"/>
<dbReference type="PANTHER" id="PTHR31490">
    <property type="entry name" value="GLYCOSYL HYDROLASE"/>
    <property type="match status" value="1"/>
</dbReference>